<keyword evidence="1 2" id="KW-0129">CBS domain</keyword>
<dbReference type="PIRSF" id="PIRSF026546">
    <property type="entry name" value="UCP026546_CBS_YqzB"/>
    <property type="match status" value="1"/>
</dbReference>
<dbReference type="RefSeq" id="WP_115309908.1">
    <property type="nucleotide sequence ID" value="NZ_UHIO01000001.1"/>
</dbReference>
<evidence type="ECO:0000313" key="4">
    <source>
        <dbReference type="EMBL" id="SUP41816.1"/>
    </source>
</evidence>
<gene>
    <name evidence="4" type="primary">ccpN</name>
    <name evidence="4" type="ORF">NCTC12020_00679</name>
</gene>
<dbReference type="PANTHER" id="PTHR43080">
    <property type="entry name" value="CBS DOMAIN-CONTAINING PROTEIN CBSX3, MITOCHONDRIAL"/>
    <property type="match status" value="1"/>
</dbReference>
<evidence type="ECO:0000259" key="3">
    <source>
        <dbReference type="PROSITE" id="PS51371"/>
    </source>
</evidence>
<feature type="domain" description="CBS" evidence="3">
    <location>
        <begin position="144"/>
        <end position="209"/>
    </location>
</feature>
<evidence type="ECO:0000256" key="1">
    <source>
        <dbReference type="ARBA" id="ARBA00023122"/>
    </source>
</evidence>
<dbReference type="OrthoDB" id="9793615at2"/>
<name>A0A380NJ63_9FIRM</name>
<dbReference type="InterPro" id="IPR036388">
    <property type="entry name" value="WH-like_DNA-bd_sf"/>
</dbReference>
<protein>
    <submittedName>
        <fullName evidence="4">Control catabolite protein of gluconeogenesis</fullName>
    </submittedName>
</protein>
<dbReference type="Gene3D" id="1.10.10.10">
    <property type="entry name" value="Winged helix-like DNA-binding domain superfamily/Winged helix DNA-binding domain"/>
    <property type="match status" value="1"/>
</dbReference>
<reference evidence="4 5" key="1">
    <citation type="submission" date="2018-06" db="EMBL/GenBank/DDBJ databases">
        <authorList>
            <consortium name="Pathogen Informatics"/>
            <person name="Doyle S."/>
        </authorList>
    </citation>
    <scope>NUCLEOTIDE SEQUENCE [LARGE SCALE GENOMIC DNA]</scope>
    <source>
        <strain evidence="4 5">NCTC12020</strain>
    </source>
</reference>
<dbReference type="InterPro" id="IPR013196">
    <property type="entry name" value="HTH_11"/>
</dbReference>
<dbReference type="SUPFAM" id="SSF46785">
    <property type="entry name" value="Winged helix' DNA-binding domain"/>
    <property type="match status" value="1"/>
</dbReference>
<dbReference type="InterPro" id="IPR051257">
    <property type="entry name" value="Diverse_CBS-Domain"/>
</dbReference>
<dbReference type="InterPro" id="IPR016842">
    <property type="entry name" value="UCP026546_HTH-CBS"/>
</dbReference>
<dbReference type="CDD" id="cd04617">
    <property type="entry name" value="CBS_pair_CcpN"/>
    <property type="match status" value="1"/>
</dbReference>
<dbReference type="InterPro" id="IPR036390">
    <property type="entry name" value="WH_DNA-bd_sf"/>
</dbReference>
<dbReference type="PANTHER" id="PTHR43080:SF2">
    <property type="entry name" value="CBS DOMAIN-CONTAINING PROTEIN"/>
    <property type="match status" value="1"/>
</dbReference>
<evidence type="ECO:0000313" key="5">
    <source>
        <dbReference type="Proteomes" id="UP000255367"/>
    </source>
</evidence>
<dbReference type="SMART" id="SM00116">
    <property type="entry name" value="CBS"/>
    <property type="match status" value="2"/>
</dbReference>
<dbReference type="Pfam" id="PF08279">
    <property type="entry name" value="HTH_11"/>
    <property type="match status" value="1"/>
</dbReference>
<organism evidence="4 5">
    <name type="scientific">Veillonella criceti</name>
    <dbReference type="NCBI Taxonomy" id="103891"/>
    <lineage>
        <taxon>Bacteria</taxon>
        <taxon>Bacillati</taxon>
        <taxon>Bacillota</taxon>
        <taxon>Negativicutes</taxon>
        <taxon>Veillonellales</taxon>
        <taxon>Veillonellaceae</taxon>
        <taxon>Veillonella</taxon>
    </lineage>
</organism>
<dbReference type="EMBL" id="UHIO01000001">
    <property type="protein sequence ID" value="SUP41816.1"/>
    <property type="molecule type" value="Genomic_DNA"/>
</dbReference>
<evidence type="ECO:0000256" key="2">
    <source>
        <dbReference type="PROSITE-ProRule" id="PRU00703"/>
    </source>
</evidence>
<proteinExistence type="predicted"/>
<sequence>MQLTERQDTIVNIVKDEGPITGKAIAAKLSLTRSALRSDLTVLTMMGLLDARPKVGYYYIGQQGVSPVANEIRQFTVGQVMAQAVAVTADTNLYDTIVTMFTEDVGTVLVCDDGFLLGLVSRKDLLRAAIGQNDPKTMPISMIMTPVSKMISCHVEDSVVEAAQRMIDYEVDCLPVVELQTEGTRRRYKVLGRISKTTVTKLFLDCGVK</sequence>
<dbReference type="InterPro" id="IPR000644">
    <property type="entry name" value="CBS_dom"/>
</dbReference>
<dbReference type="PROSITE" id="PS51371">
    <property type="entry name" value="CBS"/>
    <property type="match status" value="2"/>
</dbReference>
<dbReference type="Pfam" id="PF00571">
    <property type="entry name" value="CBS"/>
    <property type="match status" value="2"/>
</dbReference>
<dbReference type="SUPFAM" id="SSF54631">
    <property type="entry name" value="CBS-domain pair"/>
    <property type="match status" value="1"/>
</dbReference>
<feature type="domain" description="CBS" evidence="3">
    <location>
        <begin position="80"/>
        <end position="135"/>
    </location>
</feature>
<accession>A0A380NJ63</accession>
<keyword evidence="5" id="KW-1185">Reference proteome</keyword>
<dbReference type="Proteomes" id="UP000255367">
    <property type="component" value="Unassembled WGS sequence"/>
</dbReference>
<dbReference type="InterPro" id="IPR046342">
    <property type="entry name" value="CBS_dom_sf"/>
</dbReference>
<dbReference type="Gene3D" id="3.10.580.10">
    <property type="entry name" value="CBS-domain"/>
    <property type="match status" value="1"/>
</dbReference>
<dbReference type="AlphaFoldDB" id="A0A380NJ63"/>